<evidence type="ECO:0000313" key="1">
    <source>
        <dbReference type="EMBL" id="KAF1934173.1"/>
    </source>
</evidence>
<evidence type="ECO:0000313" key="2">
    <source>
        <dbReference type="Proteomes" id="UP000800082"/>
    </source>
</evidence>
<gene>
    <name evidence="1" type="ORF">M421DRAFT_88186</name>
</gene>
<proteinExistence type="predicted"/>
<dbReference type="AlphaFoldDB" id="A0A6A5S2N4"/>
<organism evidence="1 2">
    <name type="scientific">Didymella exigua CBS 183.55</name>
    <dbReference type="NCBI Taxonomy" id="1150837"/>
    <lineage>
        <taxon>Eukaryota</taxon>
        <taxon>Fungi</taxon>
        <taxon>Dikarya</taxon>
        <taxon>Ascomycota</taxon>
        <taxon>Pezizomycotina</taxon>
        <taxon>Dothideomycetes</taxon>
        <taxon>Pleosporomycetidae</taxon>
        <taxon>Pleosporales</taxon>
        <taxon>Pleosporineae</taxon>
        <taxon>Didymellaceae</taxon>
        <taxon>Didymella</taxon>
    </lineage>
</organism>
<name>A0A6A5S2N4_9PLEO</name>
<dbReference type="EMBL" id="ML978956">
    <property type="protein sequence ID" value="KAF1934173.1"/>
    <property type="molecule type" value="Genomic_DNA"/>
</dbReference>
<dbReference type="Proteomes" id="UP000800082">
    <property type="component" value="Unassembled WGS sequence"/>
</dbReference>
<protein>
    <submittedName>
        <fullName evidence="1">Uncharacterized protein</fullName>
    </submittedName>
</protein>
<accession>A0A6A5S2N4</accession>
<reference evidence="1" key="1">
    <citation type="journal article" date="2020" name="Stud. Mycol.">
        <title>101 Dothideomycetes genomes: a test case for predicting lifestyles and emergence of pathogens.</title>
        <authorList>
            <person name="Haridas S."/>
            <person name="Albert R."/>
            <person name="Binder M."/>
            <person name="Bloem J."/>
            <person name="Labutti K."/>
            <person name="Salamov A."/>
            <person name="Andreopoulos B."/>
            <person name="Baker S."/>
            <person name="Barry K."/>
            <person name="Bills G."/>
            <person name="Bluhm B."/>
            <person name="Cannon C."/>
            <person name="Castanera R."/>
            <person name="Culley D."/>
            <person name="Daum C."/>
            <person name="Ezra D."/>
            <person name="Gonzalez J."/>
            <person name="Henrissat B."/>
            <person name="Kuo A."/>
            <person name="Liang C."/>
            <person name="Lipzen A."/>
            <person name="Lutzoni F."/>
            <person name="Magnuson J."/>
            <person name="Mondo S."/>
            <person name="Nolan M."/>
            <person name="Ohm R."/>
            <person name="Pangilinan J."/>
            <person name="Park H.-J."/>
            <person name="Ramirez L."/>
            <person name="Alfaro M."/>
            <person name="Sun H."/>
            <person name="Tritt A."/>
            <person name="Yoshinaga Y."/>
            <person name="Zwiers L.-H."/>
            <person name="Turgeon B."/>
            <person name="Goodwin S."/>
            <person name="Spatafora J."/>
            <person name="Crous P."/>
            <person name="Grigoriev I."/>
        </authorList>
    </citation>
    <scope>NUCLEOTIDE SEQUENCE</scope>
    <source>
        <strain evidence="1">CBS 183.55</strain>
    </source>
</reference>
<sequence length="143" mass="15337">MAFEKFDCVKIGHSVDKIDLLSSSKPSRGFVGDGGRGTLVESNVEGSCSSWDILSYAPDVMRAVFGSTRAVFGSMRAVVGSMKFVVEEQERAKVLSGMEDRYTSEYRRALSKAGVVAQVACRRSGRVSSLRAGVGPSPPDKHG</sequence>
<dbReference type="RefSeq" id="XP_033454421.1">
    <property type="nucleotide sequence ID" value="XM_033597641.1"/>
</dbReference>
<keyword evidence="2" id="KW-1185">Reference proteome</keyword>
<dbReference type="GeneID" id="54355308"/>